<dbReference type="Pfam" id="PF00990">
    <property type="entry name" value="GGDEF"/>
    <property type="match status" value="1"/>
</dbReference>
<dbReference type="Proteomes" id="UP001156140">
    <property type="component" value="Unassembled WGS sequence"/>
</dbReference>
<feature type="domain" description="GGDEF" evidence="4">
    <location>
        <begin position="245"/>
        <end position="377"/>
    </location>
</feature>
<dbReference type="NCBIfam" id="TIGR00254">
    <property type="entry name" value="GGDEF"/>
    <property type="match status" value="1"/>
</dbReference>
<keyword evidence="3" id="KW-1133">Transmembrane helix</keyword>
<protein>
    <recommendedName>
        <fullName evidence="1">diguanylate cyclase</fullName>
        <ecNumber evidence="1">2.7.7.65</ecNumber>
    </recommendedName>
</protein>
<evidence type="ECO:0000259" key="4">
    <source>
        <dbReference type="PROSITE" id="PS50887"/>
    </source>
</evidence>
<keyword evidence="6" id="KW-1185">Reference proteome</keyword>
<evidence type="ECO:0000313" key="6">
    <source>
        <dbReference type="Proteomes" id="UP001156140"/>
    </source>
</evidence>
<dbReference type="FunFam" id="3.30.70.270:FF:000001">
    <property type="entry name" value="Diguanylate cyclase domain protein"/>
    <property type="match status" value="1"/>
</dbReference>
<feature type="transmembrane region" description="Helical" evidence="3">
    <location>
        <begin position="112"/>
        <end position="134"/>
    </location>
</feature>
<comment type="catalytic activity">
    <reaction evidence="2">
        <text>2 GTP = 3',3'-c-di-GMP + 2 diphosphate</text>
        <dbReference type="Rhea" id="RHEA:24898"/>
        <dbReference type="ChEBI" id="CHEBI:33019"/>
        <dbReference type="ChEBI" id="CHEBI:37565"/>
        <dbReference type="ChEBI" id="CHEBI:58805"/>
        <dbReference type="EC" id="2.7.7.65"/>
    </reaction>
</comment>
<feature type="transmembrane region" description="Helical" evidence="3">
    <location>
        <begin position="56"/>
        <end position="76"/>
    </location>
</feature>
<gene>
    <name evidence="5" type="ORF">ML536_12780</name>
</gene>
<evidence type="ECO:0000256" key="3">
    <source>
        <dbReference type="SAM" id="Phobius"/>
    </source>
</evidence>
<dbReference type="GO" id="GO:0052621">
    <property type="term" value="F:diguanylate cyclase activity"/>
    <property type="evidence" value="ECO:0007669"/>
    <property type="project" value="UniProtKB-EC"/>
</dbReference>
<dbReference type="InterPro" id="IPR029787">
    <property type="entry name" value="Nucleotide_cyclase"/>
</dbReference>
<dbReference type="SUPFAM" id="SSF55073">
    <property type="entry name" value="Nucleotide cyclase"/>
    <property type="match status" value="1"/>
</dbReference>
<organism evidence="5 6">
    <name type="scientific">Paradevosia shaoguanensis</name>
    <dbReference type="NCBI Taxonomy" id="1335043"/>
    <lineage>
        <taxon>Bacteria</taxon>
        <taxon>Pseudomonadati</taxon>
        <taxon>Pseudomonadota</taxon>
        <taxon>Alphaproteobacteria</taxon>
        <taxon>Hyphomicrobiales</taxon>
        <taxon>Devosiaceae</taxon>
        <taxon>Paradevosia</taxon>
    </lineage>
</organism>
<evidence type="ECO:0000256" key="2">
    <source>
        <dbReference type="ARBA" id="ARBA00034247"/>
    </source>
</evidence>
<feature type="transmembrane region" description="Helical" evidence="3">
    <location>
        <begin position="181"/>
        <end position="207"/>
    </location>
</feature>
<feature type="transmembrane region" description="Helical" evidence="3">
    <location>
        <begin position="88"/>
        <end position="106"/>
    </location>
</feature>
<dbReference type="Gene3D" id="3.30.70.270">
    <property type="match status" value="1"/>
</dbReference>
<feature type="transmembrane region" description="Helical" evidence="3">
    <location>
        <begin position="146"/>
        <end position="169"/>
    </location>
</feature>
<dbReference type="GO" id="GO:0043709">
    <property type="term" value="P:cell adhesion involved in single-species biofilm formation"/>
    <property type="evidence" value="ECO:0007669"/>
    <property type="project" value="TreeGrafter"/>
</dbReference>
<dbReference type="EMBL" id="JALAZD010000001">
    <property type="protein sequence ID" value="MCI0127701.1"/>
    <property type="molecule type" value="Genomic_DNA"/>
</dbReference>
<dbReference type="RefSeq" id="WP_281736098.1">
    <property type="nucleotide sequence ID" value="NZ_JAKETQ010000001.1"/>
</dbReference>
<feature type="transmembrane region" description="Helical" evidence="3">
    <location>
        <begin position="6"/>
        <end position="24"/>
    </location>
</feature>
<dbReference type="GO" id="GO:1902201">
    <property type="term" value="P:negative regulation of bacterial-type flagellum-dependent cell motility"/>
    <property type="evidence" value="ECO:0007669"/>
    <property type="project" value="TreeGrafter"/>
</dbReference>
<dbReference type="SMART" id="SM00267">
    <property type="entry name" value="GGDEF"/>
    <property type="match status" value="1"/>
</dbReference>
<dbReference type="InterPro" id="IPR043128">
    <property type="entry name" value="Rev_trsase/Diguanyl_cyclase"/>
</dbReference>
<dbReference type="PANTHER" id="PTHR45138">
    <property type="entry name" value="REGULATORY COMPONENTS OF SENSORY TRANSDUCTION SYSTEM"/>
    <property type="match status" value="1"/>
</dbReference>
<evidence type="ECO:0000313" key="5">
    <source>
        <dbReference type="EMBL" id="MCI0127701.1"/>
    </source>
</evidence>
<keyword evidence="3" id="KW-0472">Membrane</keyword>
<dbReference type="InterPro" id="IPR000160">
    <property type="entry name" value="GGDEF_dom"/>
</dbReference>
<evidence type="ECO:0000256" key="1">
    <source>
        <dbReference type="ARBA" id="ARBA00012528"/>
    </source>
</evidence>
<dbReference type="CDD" id="cd01949">
    <property type="entry name" value="GGDEF"/>
    <property type="match status" value="1"/>
</dbReference>
<dbReference type="InterPro" id="IPR050469">
    <property type="entry name" value="Diguanylate_Cyclase"/>
</dbReference>
<dbReference type="AlphaFoldDB" id="A0AA41QQA9"/>
<feature type="transmembrane region" description="Helical" evidence="3">
    <location>
        <begin position="31"/>
        <end position="50"/>
    </location>
</feature>
<accession>A0AA41QQA9</accession>
<dbReference type="EC" id="2.7.7.65" evidence="1"/>
<dbReference type="GO" id="GO:0005886">
    <property type="term" value="C:plasma membrane"/>
    <property type="evidence" value="ECO:0007669"/>
    <property type="project" value="TreeGrafter"/>
</dbReference>
<sequence length="390" mass="41886">MLLALIQPILLFIFAAAIGGLWAWRRQNLQLAFMAIGFALFGLGLVIQITEIPAGVVPNAIASALAYGSGVTVFAIGVLTRAGVPERGFAPAFVGAVMVVGIWYFAAVDYNLMARVYILNFGLGLVLLAGAWLARSLRHGTATDRILFWLVIGLGLHFFPRTILTAGSIVSDGPEDFGQTLFWRTATFASAILGLVMGIGIIVLTMADVIASTQKERDTDPLTGLANRRGLEAEARRLMADPAFEPISLIVCDLDNFKSVNDRFGHAAGDEVLRIFADTLRENTRGHDLLARQGGEEFVALLPRFPAEQALAFAERLRLAVAAHSFDEAAAGLSVTCSLGVVQIKKGETLEAALARADELLYAAKHNGRNRTYAERIGPVGRKGKSPGRV</sequence>
<dbReference type="PANTHER" id="PTHR45138:SF9">
    <property type="entry name" value="DIGUANYLATE CYCLASE DGCM-RELATED"/>
    <property type="match status" value="1"/>
</dbReference>
<comment type="caution">
    <text evidence="5">The sequence shown here is derived from an EMBL/GenBank/DDBJ whole genome shotgun (WGS) entry which is preliminary data.</text>
</comment>
<name>A0AA41QQA9_9HYPH</name>
<proteinExistence type="predicted"/>
<keyword evidence="3" id="KW-0812">Transmembrane</keyword>
<dbReference type="PROSITE" id="PS50887">
    <property type="entry name" value="GGDEF"/>
    <property type="match status" value="1"/>
</dbReference>
<reference evidence="5" key="1">
    <citation type="submission" date="2022-03" db="EMBL/GenBank/DDBJ databases">
        <title>The complete genome sequence of a Methyloterrigena soli.</title>
        <authorList>
            <person name="Zi Z."/>
        </authorList>
    </citation>
    <scope>NUCLEOTIDE SEQUENCE</scope>
    <source>
        <strain evidence="5">M48</strain>
    </source>
</reference>